<comment type="caution">
    <text evidence="1">The sequence shown here is derived from an EMBL/GenBank/DDBJ whole genome shotgun (WGS) entry which is preliminary data.</text>
</comment>
<keyword evidence="2" id="KW-1185">Reference proteome</keyword>
<gene>
    <name evidence="1" type="ORF">PLAN_70109</name>
</gene>
<dbReference type="Proteomes" id="UP000196521">
    <property type="component" value="Unassembled WGS sequence"/>
</dbReference>
<protein>
    <submittedName>
        <fullName evidence="1">Uncharacterized protein</fullName>
    </submittedName>
</protein>
<sequence length="76" mass="8510">MSNPLSQDPSQNLLPSTSFSALNWNLQEPNPAVILQSDLLIGHINQNPNITALTPNPLIVYCWLKFKDQLQLLTLI</sequence>
<organism evidence="1 2">
    <name type="scientific">Planktothrix rubescens CCAP 1459/22</name>
    <dbReference type="NCBI Taxonomy" id="329571"/>
    <lineage>
        <taxon>Bacteria</taxon>
        <taxon>Bacillati</taxon>
        <taxon>Cyanobacteriota</taxon>
        <taxon>Cyanophyceae</taxon>
        <taxon>Oscillatoriophycideae</taxon>
        <taxon>Oscillatoriales</taxon>
        <taxon>Microcoleaceae</taxon>
        <taxon>Planktothrix</taxon>
    </lineage>
</organism>
<evidence type="ECO:0000313" key="1">
    <source>
        <dbReference type="EMBL" id="CAC5345532.1"/>
    </source>
</evidence>
<dbReference type="EMBL" id="CZCZ02000017">
    <property type="protein sequence ID" value="CAC5345532.1"/>
    <property type="molecule type" value="Genomic_DNA"/>
</dbReference>
<reference evidence="1" key="1">
    <citation type="submission" date="2020-05" db="EMBL/GenBank/DDBJ databases">
        <authorList>
            <consortium name="Genoscope - CEA"/>
            <person name="William W."/>
        </authorList>
    </citation>
    <scope>NUCLEOTIDE SEQUENCE [LARGE SCALE GENOMIC DNA]</scope>
    <source>
        <strain evidence="1">PCC 7821</strain>
    </source>
</reference>
<name>A0A6J7ZS60_PLARU</name>
<accession>A0A6J7ZS60</accession>
<dbReference type="AlphaFoldDB" id="A0A6J7ZS60"/>
<evidence type="ECO:0000313" key="2">
    <source>
        <dbReference type="Proteomes" id="UP000196521"/>
    </source>
</evidence>
<proteinExistence type="predicted"/>